<feature type="region of interest" description="Disordered" evidence="1">
    <location>
        <begin position="140"/>
        <end position="160"/>
    </location>
</feature>
<dbReference type="EMBL" id="JACVDC010000009">
    <property type="protein sequence ID" value="MBC9795354.1"/>
    <property type="molecule type" value="Genomic_DNA"/>
</dbReference>
<dbReference type="AlphaFoldDB" id="A0A926Q213"/>
<feature type="region of interest" description="Disordered" evidence="1">
    <location>
        <begin position="85"/>
        <end position="105"/>
    </location>
</feature>
<gene>
    <name evidence="4" type="primary">traM</name>
    <name evidence="4" type="ORF">IBL28_05220</name>
</gene>
<proteinExistence type="predicted"/>
<protein>
    <submittedName>
        <fullName evidence="4">Conjugative transposon protein TraM</fullName>
    </submittedName>
</protein>
<feature type="domain" description="Conjugative transposon TraM C-terminal" evidence="3">
    <location>
        <begin position="265"/>
        <end position="409"/>
    </location>
</feature>
<keyword evidence="2" id="KW-1133">Transmembrane helix</keyword>
<feature type="compositionally biased region" description="Basic and acidic residues" evidence="1">
    <location>
        <begin position="89"/>
        <end position="105"/>
    </location>
</feature>
<keyword evidence="5" id="KW-1185">Reference proteome</keyword>
<organism evidence="4 5">
    <name type="scientific">Sinomicrobium weinanense</name>
    <dbReference type="NCBI Taxonomy" id="2842200"/>
    <lineage>
        <taxon>Bacteria</taxon>
        <taxon>Pseudomonadati</taxon>
        <taxon>Bacteroidota</taxon>
        <taxon>Flavobacteriia</taxon>
        <taxon>Flavobacteriales</taxon>
        <taxon>Flavobacteriaceae</taxon>
        <taxon>Sinomicrobium</taxon>
    </lineage>
</organism>
<accession>A0A926Q213</accession>
<sequence length="415" mass="46579">MKKKNRKILWVLPLLILPVVTLLFWIFSDGPGENFTQKSTWKSINPELPEVNTEKEFPSDKMSYYQKAKSDSVKWQEQAKNDPYYQHVPDQDADHGQGDLSKNRKLETSIASPWDMGYQDPNEEKVYQKLAKLEKILDHPDTAPSPLSSHPQTIPDGRVSPDNEDIDRLELMMQQMTSPEPEDPEIRQLNHMLETILDIQHPQRIQEKLAQASRENKGKVFPVSQMPEENPVSLLDGSDSILQGLDSGFYGLESFAWEDTLQNAIAAVIHETRTLVSGAIVKLRLTQDIYIQGVRIPKGHFVFGTANISGERLHITIDGIRYRNSLFPVELTVYGMDGIQGMHIKGTLSGKIAKESAGQTVQGIGLTSFDTSLEAQMASAGIEATRSFFSKKAKLIKVTVKAGDPVLLQDKKQKN</sequence>
<evidence type="ECO:0000256" key="1">
    <source>
        <dbReference type="SAM" id="MobiDB-lite"/>
    </source>
</evidence>
<dbReference type="InterPro" id="IPR022187">
    <property type="entry name" value="Conjug_transposon_TraM"/>
</dbReference>
<keyword evidence="2" id="KW-0812">Transmembrane</keyword>
<evidence type="ECO:0000256" key="2">
    <source>
        <dbReference type="SAM" id="Phobius"/>
    </source>
</evidence>
<dbReference type="InterPro" id="IPR055407">
    <property type="entry name" value="TraM_C"/>
</dbReference>
<evidence type="ECO:0000259" key="3">
    <source>
        <dbReference type="Pfam" id="PF12508"/>
    </source>
</evidence>
<reference evidence="4 5" key="1">
    <citation type="submission" date="2020-09" db="EMBL/GenBank/DDBJ databases">
        <title>Sinomicrobium weinanense sp. nov., a halophilic bacteria isolated from saline-alkali soil.</title>
        <authorList>
            <person name="Wu P."/>
            <person name="Ren H."/>
            <person name="Mei Y."/>
            <person name="Liang Y."/>
            <person name="Chen Z."/>
        </authorList>
    </citation>
    <scope>NUCLEOTIDE SEQUENCE [LARGE SCALE GENOMIC DNA]</scope>
    <source>
        <strain evidence="4 5">FJxs</strain>
    </source>
</reference>
<keyword evidence="2" id="KW-0472">Membrane</keyword>
<dbReference type="RefSeq" id="WP_187964509.1">
    <property type="nucleotide sequence ID" value="NZ_JACVDC010000009.1"/>
</dbReference>
<dbReference type="NCBIfam" id="TIGR03779">
    <property type="entry name" value="Bac_Flav_CT_M"/>
    <property type="match status" value="1"/>
</dbReference>
<evidence type="ECO:0000313" key="4">
    <source>
        <dbReference type="EMBL" id="MBC9795354.1"/>
    </source>
</evidence>
<evidence type="ECO:0000313" key="5">
    <source>
        <dbReference type="Proteomes" id="UP000653730"/>
    </source>
</evidence>
<name>A0A926Q213_9FLAO</name>
<dbReference type="Pfam" id="PF12508">
    <property type="entry name" value="Transposon_TraM"/>
    <property type="match status" value="1"/>
</dbReference>
<feature type="transmembrane region" description="Helical" evidence="2">
    <location>
        <begin position="7"/>
        <end position="27"/>
    </location>
</feature>
<dbReference type="Proteomes" id="UP000653730">
    <property type="component" value="Unassembled WGS sequence"/>
</dbReference>
<comment type="caution">
    <text evidence="4">The sequence shown here is derived from an EMBL/GenBank/DDBJ whole genome shotgun (WGS) entry which is preliminary data.</text>
</comment>